<feature type="domain" description="GGDEF" evidence="4">
    <location>
        <begin position="160"/>
        <end position="293"/>
    </location>
</feature>
<organism evidence="5 6">
    <name type="scientific">Candidatus Muproteobacteria bacterium RBG_16_60_9</name>
    <dbReference type="NCBI Taxonomy" id="1817755"/>
    <lineage>
        <taxon>Bacteria</taxon>
        <taxon>Pseudomonadati</taxon>
        <taxon>Pseudomonadota</taxon>
        <taxon>Candidatus Muproteobacteria</taxon>
    </lineage>
</organism>
<dbReference type="EMBL" id="MFSP01000036">
    <property type="protein sequence ID" value="OGI68820.1"/>
    <property type="molecule type" value="Genomic_DNA"/>
</dbReference>
<dbReference type="SMART" id="SM00267">
    <property type="entry name" value="GGDEF"/>
    <property type="match status" value="1"/>
</dbReference>
<gene>
    <name evidence="5" type="ORF">A2W18_10210</name>
</gene>
<dbReference type="Gene3D" id="3.30.70.270">
    <property type="match status" value="1"/>
</dbReference>
<comment type="catalytic activity">
    <reaction evidence="2">
        <text>2 GTP = 3',3'-c-di-GMP + 2 diphosphate</text>
        <dbReference type="Rhea" id="RHEA:24898"/>
        <dbReference type="ChEBI" id="CHEBI:33019"/>
        <dbReference type="ChEBI" id="CHEBI:37565"/>
        <dbReference type="ChEBI" id="CHEBI:58805"/>
        <dbReference type="EC" id="2.7.7.65"/>
    </reaction>
</comment>
<accession>A0A1F6VGS2</accession>
<feature type="transmembrane region" description="Helical" evidence="3">
    <location>
        <begin position="9"/>
        <end position="32"/>
    </location>
</feature>
<dbReference type="NCBIfam" id="TIGR00254">
    <property type="entry name" value="GGDEF"/>
    <property type="match status" value="1"/>
</dbReference>
<dbReference type="EC" id="2.7.7.65" evidence="1"/>
<keyword evidence="3" id="KW-0472">Membrane</keyword>
<protein>
    <recommendedName>
        <fullName evidence="1">diguanylate cyclase</fullName>
        <ecNumber evidence="1">2.7.7.65</ecNumber>
    </recommendedName>
</protein>
<evidence type="ECO:0000256" key="3">
    <source>
        <dbReference type="SAM" id="Phobius"/>
    </source>
</evidence>
<reference evidence="5 6" key="1">
    <citation type="journal article" date="2016" name="Nat. Commun.">
        <title>Thousands of microbial genomes shed light on interconnected biogeochemical processes in an aquifer system.</title>
        <authorList>
            <person name="Anantharaman K."/>
            <person name="Brown C.T."/>
            <person name="Hug L.A."/>
            <person name="Sharon I."/>
            <person name="Castelle C.J."/>
            <person name="Probst A.J."/>
            <person name="Thomas B.C."/>
            <person name="Singh A."/>
            <person name="Wilkins M.J."/>
            <person name="Karaoz U."/>
            <person name="Brodie E.L."/>
            <person name="Williams K.H."/>
            <person name="Hubbard S.S."/>
            <person name="Banfield J.F."/>
        </authorList>
    </citation>
    <scope>NUCLEOTIDE SEQUENCE [LARGE SCALE GENOMIC DNA]</scope>
</reference>
<evidence type="ECO:0000313" key="6">
    <source>
        <dbReference type="Proteomes" id="UP000179076"/>
    </source>
</evidence>
<dbReference type="SUPFAM" id="SSF55073">
    <property type="entry name" value="Nucleotide cyclase"/>
    <property type="match status" value="1"/>
</dbReference>
<dbReference type="PANTHER" id="PTHR45138:SF9">
    <property type="entry name" value="DIGUANYLATE CYCLASE DGCM-RELATED"/>
    <property type="match status" value="1"/>
</dbReference>
<evidence type="ECO:0000256" key="2">
    <source>
        <dbReference type="ARBA" id="ARBA00034247"/>
    </source>
</evidence>
<keyword evidence="3" id="KW-1133">Transmembrane helix</keyword>
<dbReference type="InterPro" id="IPR029787">
    <property type="entry name" value="Nucleotide_cyclase"/>
</dbReference>
<dbReference type="PROSITE" id="PS50887">
    <property type="entry name" value="GGDEF"/>
    <property type="match status" value="1"/>
</dbReference>
<evidence type="ECO:0000256" key="1">
    <source>
        <dbReference type="ARBA" id="ARBA00012528"/>
    </source>
</evidence>
<dbReference type="InterPro" id="IPR043128">
    <property type="entry name" value="Rev_trsase/Diguanyl_cyclase"/>
</dbReference>
<comment type="caution">
    <text evidence="5">The sequence shown here is derived from an EMBL/GenBank/DDBJ whole genome shotgun (WGS) entry which is preliminary data.</text>
</comment>
<dbReference type="PANTHER" id="PTHR45138">
    <property type="entry name" value="REGULATORY COMPONENTS OF SENSORY TRANSDUCTION SYSTEM"/>
    <property type="match status" value="1"/>
</dbReference>
<dbReference type="InterPro" id="IPR000160">
    <property type="entry name" value="GGDEF_dom"/>
</dbReference>
<dbReference type="GO" id="GO:0052621">
    <property type="term" value="F:diguanylate cyclase activity"/>
    <property type="evidence" value="ECO:0007669"/>
    <property type="project" value="UniProtKB-EC"/>
</dbReference>
<dbReference type="InterPro" id="IPR050469">
    <property type="entry name" value="Diguanylate_Cyclase"/>
</dbReference>
<feature type="transmembrane region" description="Helical" evidence="3">
    <location>
        <begin position="47"/>
        <end position="69"/>
    </location>
</feature>
<name>A0A1F6VGS2_9PROT</name>
<dbReference type="AlphaFoldDB" id="A0A1F6VGS2"/>
<proteinExistence type="predicted"/>
<evidence type="ECO:0000259" key="4">
    <source>
        <dbReference type="PROSITE" id="PS50887"/>
    </source>
</evidence>
<dbReference type="FunFam" id="3.30.70.270:FF:000001">
    <property type="entry name" value="Diguanylate cyclase domain protein"/>
    <property type="match status" value="1"/>
</dbReference>
<dbReference type="Proteomes" id="UP000179076">
    <property type="component" value="Unassembled WGS sequence"/>
</dbReference>
<sequence>MKTQPLSRVFLNTGVLAGVCLMLVGVCGYLFIRELATASRDPYGPTALLYLALMAISALGVLAVLFRLYRVITAALRHDVRSLTRMFRDVREGELRESYPIALREFTDTLSYLRASGRKLVLEKKRLKNLGLIDHLSQLSNRRHFERRLGQLFEARKSKGGSSVLLIDVDHFKAVNDQHGHDCGDALIVQFSKALRGCVRHSDFLARIGGDEFCIIYPYISVERADAYVQRLRQQIPRELTLMNGVVHTLRWTGGLSAMTDADAKFDDVLWRADKALLHAKEAGRNNTKLFDASRGPEQAPRLIAS</sequence>
<evidence type="ECO:0000313" key="5">
    <source>
        <dbReference type="EMBL" id="OGI68820.1"/>
    </source>
</evidence>
<dbReference type="Pfam" id="PF00990">
    <property type="entry name" value="GGDEF"/>
    <property type="match status" value="1"/>
</dbReference>
<keyword evidence="3" id="KW-0812">Transmembrane</keyword>
<dbReference type="CDD" id="cd01949">
    <property type="entry name" value="GGDEF"/>
    <property type="match status" value="1"/>
</dbReference>